<dbReference type="Pfam" id="PF00043">
    <property type="entry name" value="GST_C"/>
    <property type="match status" value="1"/>
</dbReference>
<dbReference type="Gene3D" id="1.20.1050.10">
    <property type="match status" value="1"/>
</dbReference>
<sequence>MYTLWIANKNYSSWSLRPWILLKALQIPFEENICFFENGKSSHEKFSRFSPSGLVPCLIDGDKTIWDSLAICEYVAEDFPQVWPTEKSARAWARCASAEMHAGFSALRQQCPMNVTRNEALTEISHELQGNLNRIQQLWQEGFDKFEGPWLAGKHFTAVDAFFAPVAFRIQSYQLKVNEHAQQWIERIIALPAMQEWKRAAEIEPSIEH</sequence>
<gene>
    <name evidence="2" type="ORF">QS795_012625</name>
</gene>
<dbReference type="InterPro" id="IPR036282">
    <property type="entry name" value="Glutathione-S-Trfase_C_sf"/>
</dbReference>
<reference evidence="2 3" key="1">
    <citation type="submission" date="2023-09" db="EMBL/GenBank/DDBJ databases">
        <title>Genomic Revisitation and Reclassification of the Genus Providencia.</title>
        <authorList>
            <person name="Dong X."/>
        </authorList>
    </citation>
    <scope>NUCLEOTIDE SEQUENCE [LARGE SCALE GENOMIC DNA]</scope>
    <source>
        <strain evidence="2 3">D4759</strain>
    </source>
</reference>
<name>A0ABZ0MYW5_9GAMM</name>
<dbReference type="SUPFAM" id="SSF47616">
    <property type="entry name" value="GST C-terminal domain-like"/>
    <property type="match status" value="1"/>
</dbReference>
<dbReference type="Proteomes" id="UP001302443">
    <property type="component" value="Chromosome"/>
</dbReference>
<accession>A0ABZ0MYW5</accession>
<dbReference type="CDD" id="cd03194">
    <property type="entry name" value="GST_C_3"/>
    <property type="match status" value="1"/>
</dbReference>
<keyword evidence="3" id="KW-1185">Reference proteome</keyword>
<proteinExistence type="predicted"/>
<evidence type="ECO:0000313" key="3">
    <source>
        <dbReference type="Proteomes" id="UP001302443"/>
    </source>
</evidence>
<dbReference type="InterPro" id="IPR040079">
    <property type="entry name" value="Glutathione_S-Trfase"/>
</dbReference>
<dbReference type="InterPro" id="IPR036249">
    <property type="entry name" value="Thioredoxin-like_sf"/>
</dbReference>
<dbReference type="SFLD" id="SFLDS00019">
    <property type="entry name" value="Glutathione_Transferase_(cytos"/>
    <property type="match status" value="1"/>
</dbReference>
<dbReference type="InterPro" id="IPR004046">
    <property type="entry name" value="GST_C"/>
</dbReference>
<dbReference type="Gene3D" id="3.40.30.10">
    <property type="entry name" value="Glutaredoxin"/>
    <property type="match status" value="1"/>
</dbReference>
<dbReference type="RefSeq" id="WP_154602498.1">
    <property type="nucleotide sequence ID" value="NZ_CP135990.1"/>
</dbReference>
<dbReference type="Pfam" id="PF13409">
    <property type="entry name" value="GST_N_2"/>
    <property type="match status" value="1"/>
</dbReference>
<dbReference type="PANTHER" id="PTHR42673:SF4">
    <property type="entry name" value="MALEYLACETOACETATE ISOMERASE"/>
    <property type="match status" value="1"/>
</dbReference>
<protein>
    <submittedName>
        <fullName evidence="2">Glutathione S-transferase family protein</fullName>
    </submittedName>
</protein>
<evidence type="ECO:0000313" key="2">
    <source>
        <dbReference type="EMBL" id="WPA91316.1"/>
    </source>
</evidence>
<dbReference type="PANTHER" id="PTHR42673">
    <property type="entry name" value="MALEYLACETOACETATE ISOMERASE"/>
    <property type="match status" value="1"/>
</dbReference>
<dbReference type="EMBL" id="CP135990">
    <property type="protein sequence ID" value="WPA91316.1"/>
    <property type="molecule type" value="Genomic_DNA"/>
</dbReference>
<evidence type="ECO:0000259" key="1">
    <source>
        <dbReference type="PROSITE" id="PS50404"/>
    </source>
</evidence>
<organism evidence="2 3">
    <name type="scientific">Providencia zhijiangensis</name>
    <dbReference type="NCBI Taxonomy" id="3053982"/>
    <lineage>
        <taxon>Bacteria</taxon>
        <taxon>Pseudomonadati</taxon>
        <taxon>Pseudomonadota</taxon>
        <taxon>Gammaproteobacteria</taxon>
        <taxon>Enterobacterales</taxon>
        <taxon>Morganellaceae</taxon>
        <taxon>Providencia</taxon>
    </lineage>
</organism>
<dbReference type="SFLD" id="SFLDG00358">
    <property type="entry name" value="Main_(cytGST)"/>
    <property type="match status" value="1"/>
</dbReference>
<dbReference type="PROSITE" id="PS50404">
    <property type="entry name" value="GST_NTER"/>
    <property type="match status" value="1"/>
</dbReference>
<dbReference type="SUPFAM" id="SSF52833">
    <property type="entry name" value="Thioredoxin-like"/>
    <property type="match status" value="1"/>
</dbReference>
<feature type="domain" description="GST N-terminal" evidence="1">
    <location>
        <begin position="2"/>
        <end position="83"/>
    </location>
</feature>
<dbReference type="InterPro" id="IPR004045">
    <property type="entry name" value="Glutathione_S-Trfase_N"/>
</dbReference>
<dbReference type="CDD" id="cd03043">
    <property type="entry name" value="GST_N_1"/>
    <property type="match status" value="1"/>
</dbReference>